<feature type="compositionally biased region" description="Polar residues" evidence="1">
    <location>
        <begin position="89"/>
        <end position="104"/>
    </location>
</feature>
<organism evidence="3 4">
    <name type="scientific">Ameiurus melas</name>
    <name type="common">Black bullhead</name>
    <name type="synonym">Silurus melas</name>
    <dbReference type="NCBI Taxonomy" id="219545"/>
    <lineage>
        <taxon>Eukaryota</taxon>
        <taxon>Metazoa</taxon>
        <taxon>Chordata</taxon>
        <taxon>Craniata</taxon>
        <taxon>Vertebrata</taxon>
        <taxon>Euteleostomi</taxon>
        <taxon>Actinopterygii</taxon>
        <taxon>Neopterygii</taxon>
        <taxon>Teleostei</taxon>
        <taxon>Ostariophysi</taxon>
        <taxon>Siluriformes</taxon>
        <taxon>Ictaluridae</taxon>
        <taxon>Ameiurus</taxon>
    </lineage>
</organism>
<dbReference type="GO" id="GO:0005634">
    <property type="term" value="C:nucleus"/>
    <property type="evidence" value="ECO:0007669"/>
    <property type="project" value="TreeGrafter"/>
</dbReference>
<dbReference type="EMBL" id="JAAGNN010000010">
    <property type="protein sequence ID" value="KAF4083997.1"/>
    <property type="molecule type" value="Genomic_DNA"/>
</dbReference>
<reference evidence="3 4" key="1">
    <citation type="submission" date="2020-02" db="EMBL/GenBank/DDBJ databases">
        <title>A chromosome-scale genome assembly of the black bullhead catfish (Ameiurus melas).</title>
        <authorList>
            <person name="Wen M."/>
            <person name="Zham M."/>
            <person name="Cabau C."/>
            <person name="Klopp C."/>
            <person name="Donnadieu C."/>
            <person name="Roques C."/>
            <person name="Bouchez O."/>
            <person name="Lampietro C."/>
            <person name="Jouanno E."/>
            <person name="Herpin A."/>
            <person name="Louis A."/>
            <person name="Berthelot C."/>
            <person name="Parey E."/>
            <person name="Roest-Crollius H."/>
            <person name="Braasch I."/>
            <person name="Postlethwait J."/>
            <person name="Robinson-Rechavi M."/>
            <person name="Echchiki A."/>
            <person name="Begum T."/>
            <person name="Montfort J."/>
            <person name="Schartl M."/>
            <person name="Bobe J."/>
            <person name="Guiguen Y."/>
        </authorList>
    </citation>
    <scope>NUCLEOTIDE SEQUENCE [LARGE SCALE GENOMIC DNA]</scope>
    <source>
        <strain evidence="3">M_S1</strain>
        <tissue evidence="3">Blood</tissue>
    </source>
</reference>
<feature type="region of interest" description="Disordered" evidence="1">
    <location>
        <begin position="55"/>
        <end position="312"/>
    </location>
</feature>
<protein>
    <recommendedName>
        <fullName evidence="2">Codanin-1 C-terminal domain-containing protein</fullName>
    </recommendedName>
</protein>
<dbReference type="InterPro" id="IPR040031">
    <property type="entry name" value="Codanin-1"/>
</dbReference>
<evidence type="ECO:0000313" key="4">
    <source>
        <dbReference type="Proteomes" id="UP000593565"/>
    </source>
</evidence>
<feature type="compositionally biased region" description="Polar residues" evidence="1">
    <location>
        <begin position="55"/>
        <end position="82"/>
    </location>
</feature>
<keyword evidence="4" id="KW-1185">Reference proteome</keyword>
<dbReference type="PANTHER" id="PTHR28678">
    <property type="entry name" value="CODANIN-1"/>
    <property type="match status" value="1"/>
</dbReference>
<dbReference type="PANTHER" id="PTHR28678:SF1">
    <property type="entry name" value="CODANIN-1"/>
    <property type="match status" value="1"/>
</dbReference>
<feature type="compositionally biased region" description="Low complexity" evidence="1">
    <location>
        <begin position="132"/>
        <end position="150"/>
    </location>
</feature>
<feature type="domain" description="Codanin-1 C-terminal" evidence="2">
    <location>
        <begin position="862"/>
        <end position="975"/>
    </location>
</feature>
<feature type="compositionally biased region" description="Polar residues" evidence="1">
    <location>
        <begin position="172"/>
        <end position="181"/>
    </location>
</feature>
<feature type="compositionally biased region" description="Polar residues" evidence="1">
    <location>
        <begin position="1090"/>
        <end position="1109"/>
    </location>
</feature>
<dbReference type="Proteomes" id="UP000593565">
    <property type="component" value="Unassembled WGS sequence"/>
</dbReference>
<evidence type="ECO:0000259" key="2">
    <source>
        <dbReference type="Pfam" id="PF15296"/>
    </source>
</evidence>
<evidence type="ECO:0000256" key="1">
    <source>
        <dbReference type="SAM" id="MobiDB-lite"/>
    </source>
</evidence>
<dbReference type="InterPro" id="IPR028171">
    <property type="entry name" value="Codanin-1_C"/>
</dbReference>
<feature type="compositionally biased region" description="Polar residues" evidence="1">
    <location>
        <begin position="112"/>
        <end position="131"/>
    </location>
</feature>
<gene>
    <name evidence="3" type="ORF">AMELA_G00123800</name>
</gene>
<comment type="caution">
    <text evidence="3">The sequence shown here is derived from an EMBL/GenBank/DDBJ whole genome shotgun (WGS) entry which is preliminary data.</text>
</comment>
<proteinExistence type="predicted"/>
<evidence type="ECO:0000313" key="3">
    <source>
        <dbReference type="EMBL" id="KAF4083997.1"/>
    </source>
</evidence>
<feature type="compositionally biased region" description="Polar residues" evidence="1">
    <location>
        <begin position="280"/>
        <end position="290"/>
    </location>
</feature>
<sequence length="1310" mass="143416">MAALLESLLRRDVEVCSALNWLRAQTDCNGEQDLLLTVRKYEFVPFLLNFLRDQSSNTLTHGPSTPAKTPSTTRSVRAQSSCNERRASNRTSASQGSRSASRVQLFSPAPSTPQADNPSGQDSPLTASQSLAGISAFSSPSFSSGWSPAPRHVTSERRSAQRHCLADFMTSPPDTQASPTFQPHRGRRRSGGFGASASSRQTGARGGHSAEAGGCDVAGRKERGAGRTSDPVSPPTQVELNFNNLEDFPPMSASHTTPIATRPSRRINPTPVSAERPNSKPKSCFTSTPLSKPCSPPSIPETTGTGQTTGSPLCLQEERELLKKERSKLAQQSSSPLKPSAVVCTPTKSILRSGSKVTPDPQAPCPDPNKVTHAPELELLAELYCACISENLVPCVFLELFFVLQLLTSRSASSSEPTEECPSVCEGKPDSLERTYLGNVHSCVYFAVRVLENQFALLSHLDRCTLRLLAENERVATFSPSLRDRLAQAQDTSTAKILPSHPTFIHTVSFQPATDNRANFISDKAFHIFKKQRDIFYELLREWEDYHKDPGWEFEAALGNRVRVMVSQLTAAGNHCHFARLFQKQLVQMCKGHRDLGSPGDAPDADLLGMVGADSLGRLKRLQERLIQPQSLSGPCPPPSFPGHQEFFRDFLQTASCCQLNQHLKDGLCQQLLQLNEVSILGADDSSTTGEEGGDGDMEQQDEKQRFSSVLLLARLLAKFLGFISFMPYQTSEAPSREIQEAAIALRSKSAPALDVSAVLINCVRRKRTVLTVPWLVEFLSMLDYTGPFLPCYRTALGLLLQIYRRMRLGKVGEQYYLNQMLLVAVLGWLFQIPVFPEDLFFSINVQELEDLENHTSSQGLDNLPLVDQQLLYTCCPYLGEFRKLLAAFVSGSASKAGGLIRKITPTSAEPRGSPTTRSQQKLQLDLEQAFFHNQPASLKRTVEFVAERVGSNCVKHIKATLVSELVQGGEKTLRDGLGSDSVNAAKLNDPICAQLCDAGMQALEKATRFCSENAPRAVRVLLPDETSQAVLTTAESITTRLATEKACSWLSSNITTLIKREWKSTFERAMKNVPCPVSTESVDARGSGKSVQTQKSSSGQDAVSSCPQDCSHKGPLASDVINEIKEVLSIAVGPRSEDEVCTVLQIGSLLDKVRQTLRCRKFMSSVAEQMLLRCTVLLACKLVSGELPLVSSAGGNRKEAVDVGPLLNELVVLWTHISSGSVTLHLLYNEPTLTAIINASDLQRYNYLLFVRTLIEKGLLREEEVGSHWAKLSELSFPGESIANFQKLPLASPPPVPLVKSSDMLQISQ</sequence>
<feature type="compositionally biased region" description="Polar residues" evidence="1">
    <location>
        <begin position="235"/>
        <end position="244"/>
    </location>
</feature>
<feature type="compositionally biased region" description="Polar residues" evidence="1">
    <location>
        <begin position="300"/>
        <end position="311"/>
    </location>
</feature>
<feature type="region of interest" description="Disordered" evidence="1">
    <location>
        <begin position="1078"/>
        <end position="1111"/>
    </location>
</feature>
<dbReference type="Pfam" id="PF15296">
    <property type="entry name" value="Codanin-1_C"/>
    <property type="match status" value="1"/>
</dbReference>
<accession>A0A7J6APG9</accession>
<name>A0A7J6APG9_AMEME</name>
<dbReference type="GO" id="GO:0006325">
    <property type="term" value="P:chromatin organization"/>
    <property type="evidence" value="ECO:0007669"/>
    <property type="project" value="TreeGrafter"/>
</dbReference>
<dbReference type="OrthoDB" id="20982at2759"/>